<name>A0A3S0AQC9_9FLAO</name>
<comment type="catalytic activity">
    <reaction evidence="1">
        <text>ATP + protein L-histidine = ADP + protein N-phospho-L-histidine.</text>
        <dbReference type="EC" id="2.7.13.3"/>
    </reaction>
</comment>
<comment type="caution">
    <text evidence="13">The sequence shown here is derived from an EMBL/GenBank/DDBJ whole genome shotgun (WGS) entry which is preliminary data.</text>
</comment>
<evidence type="ECO:0000256" key="6">
    <source>
        <dbReference type="ARBA" id="ARBA00022679"/>
    </source>
</evidence>
<evidence type="ECO:0000256" key="11">
    <source>
        <dbReference type="SAM" id="Phobius"/>
    </source>
</evidence>
<organism evidence="13 14">
    <name type="scientific">Arenibacter aquaticus</name>
    <dbReference type="NCBI Taxonomy" id="2489054"/>
    <lineage>
        <taxon>Bacteria</taxon>
        <taxon>Pseudomonadati</taxon>
        <taxon>Bacteroidota</taxon>
        <taxon>Flavobacteriia</taxon>
        <taxon>Flavobacteriales</taxon>
        <taxon>Flavobacteriaceae</taxon>
        <taxon>Arenibacter</taxon>
    </lineage>
</organism>
<comment type="subcellular location">
    <subcellularLocation>
        <location evidence="2">Cell membrane</location>
        <topology evidence="2">Multi-pass membrane protein</topology>
    </subcellularLocation>
</comment>
<feature type="domain" description="Histidine kinase" evidence="12">
    <location>
        <begin position="377"/>
        <end position="590"/>
    </location>
</feature>
<dbReference type="Proteomes" id="UP000267585">
    <property type="component" value="Unassembled WGS sequence"/>
</dbReference>
<evidence type="ECO:0000256" key="3">
    <source>
        <dbReference type="ARBA" id="ARBA00012438"/>
    </source>
</evidence>
<dbReference type="InterPro" id="IPR004358">
    <property type="entry name" value="Sig_transdc_His_kin-like_C"/>
</dbReference>
<dbReference type="OrthoDB" id="9804645at2"/>
<dbReference type="InterPro" id="IPR036890">
    <property type="entry name" value="HATPase_C_sf"/>
</dbReference>
<dbReference type="InterPro" id="IPR005467">
    <property type="entry name" value="His_kinase_dom"/>
</dbReference>
<evidence type="ECO:0000256" key="4">
    <source>
        <dbReference type="ARBA" id="ARBA00022475"/>
    </source>
</evidence>
<dbReference type="SUPFAM" id="SSF47384">
    <property type="entry name" value="Homodimeric domain of signal transducing histidine kinase"/>
    <property type="match status" value="1"/>
</dbReference>
<dbReference type="AlphaFoldDB" id="A0A3S0AQC9"/>
<evidence type="ECO:0000259" key="12">
    <source>
        <dbReference type="PROSITE" id="PS50109"/>
    </source>
</evidence>
<dbReference type="PANTHER" id="PTHR43304">
    <property type="entry name" value="PHYTOCHROME-LIKE PROTEIN CPH1"/>
    <property type="match status" value="1"/>
</dbReference>
<proteinExistence type="predicted"/>
<accession>A0A3S0AQC9</accession>
<reference evidence="13 14" key="1">
    <citation type="submission" date="2018-11" db="EMBL/GenBank/DDBJ databases">
        <title>Arenibacter aquaticus sp.nov., a marine bacterium isolated from surface seawater in the South China Sea.</title>
        <authorList>
            <person name="Guo J."/>
            <person name="Sun J."/>
        </authorList>
    </citation>
    <scope>NUCLEOTIDE SEQUENCE [LARGE SCALE GENOMIC DNA]</scope>
    <source>
        <strain evidence="13 14">GUO666</strain>
    </source>
</reference>
<keyword evidence="10" id="KW-0175">Coiled coil</keyword>
<keyword evidence="9 11" id="KW-1133">Transmembrane helix</keyword>
<gene>
    <name evidence="13" type="ORF">EHW67_01790</name>
</gene>
<dbReference type="InterPro" id="IPR029151">
    <property type="entry name" value="Sensor-like_sf"/>
</dbReference>
<feature type="transmembrane region" description="Helical" evidence="11">
    <location>
        <begin position="7"/>
        <end position="25"/>
    </location>
</feature>
<keyword evidence="14" id="KW-1185">Reference proteome</keyword>
<keyword evidence="5" id="KW-0597">Phosphoprotein</keyword>
<feature type="transmembrane region" description="Helical" evidence="11">
    <location>
        <begin position="308"/>
        <end position="328"/>
    </location>
</feature>
<dbReference type="Gene3D" id="1.10.287.130">
    <property type="match status" value="1"/>
</dbReference>
<keyword evidence="11" id="KW-0472">Membrane</keyword>
<dbReference type="CDD" id="cd00082">
    <property type="entry name" value="HisKA"/>
    <property type="match status" value="1"/>
</dbReference>
<evidence type="ECO:0000313" key="14">
    <source>
        <dbReference type="Proteomes" id="UP000267585"/>
    </source>
</evidence>
<dbReference type="EC" id="2.7.13.3" evidence="3"/>
<dbReference type="InterPro" id="IPR052162">
    <property type="entry name" value="Sensor_kinase/Photoreceptor"/>
</dbReference>
<dbReference type="InterPro" id="IPR003594">
    <property type="entry name" value="HATPase_dom"/>
</dbReference>
<dbReference type="SUPFAM" id="SSF55874">
    <property type="entry name" value="ATPase domain of HSP90 chaperone/DNA topoisomerase II/histidine kinase"/>
    <property type="match status" value="1"/>
</dbReference>
<evidence type="ECO:0000256" key="7">
    <source>
        <dbReference type="ARBA" id="ARBA00022692"/>
    </source>
</evidence>
<dbReference type="SUPFAM" id="SSF103190">
    <property type="entry name" value="Sensory domain-like"/>
    <property type="match status" value="2"/>
</dbReference>
<evidence type="ECO:0000313" key="13">
    <source>
        <dbReference type="EMBL" id="RTE55325.1"/>
    </source>
</evidence>
<evidence type="ECO:0000256" key="1">
    <source>
        <dbReference type="ARBA" id="ARBA00000085"/>
    </source>
</evidence>
<dbReference type="EMBL" id="RQPJ01000001">
    <property type="protein sequence ID" value="RTE55325.1"/>
    <property type="molecule type" value="Genomic_DNA"/>
</dbReference>
<dbReference type="InterPro" id="IPR048760">
    <property type="entry name" value="VP0354-like_sensor_dom"/>
</dbReference>
<keyword evidence="7 11" id="KW-0812">Transmembrane</keyword>
<dbReference type="Gene3D" id="3.30.565.10">
    <property type="entry name" value="Histidine kinase-like ATPase, C-terminal domain"/>
    <property type="match status" value="1"/>
</dbReference>
<dbReference type="InterPro" id="IPR036097">
    <property type="entry name" value="HisK_dim/P_sf"/>
</dbReference>
<keyword evidence="4" id="KW-1003">Cell membrane</keyword>
<dbReference type="SMART" id="SM00387">
    <property type="entry name" value="HATPase_c"/>
    <property type="match status" value="1"/>
</dbReference>
<dbReference type="RefSeq" id="WP_126160628.1">
    <property type="nucleotide sequence ID" value="NZ_RQPJ01000001.1"/>
</dbReference>
<sequence>MFLRFCKYYLPILVLSILAAVWIYSRNNDKLITLQQKELANKKQLVTELIKPMIANLYYWEQYHFSKTDFNPESNAHLEKEIGDFVIGMDSYSQFRLIDLEGQEVFRLNRERDGKVVKSPTLQDKSDRNYYLETRDLGKNQIYLSPLNLNLENGVLEVPYQPMIRGVSPILDGNGTKLGIVVINFSASKLLDMLKRENQYPFMLLDRAGNYLASNDSSKEFSHLIPDVENTTFYEEHPALWDSLNQEESTFLYRDGDLWIKSELDFKKELSQIPIFQYQLANIRTNNHWLLLNHIESKLLNVDLKKEIYILLLINILGIFTLLYLSLIETKAEIYKKRYLESLEEVNMELKKKKNILENTHNKLALRNTQLLEYNNIVAHNLRAPTTSVSALVSMLVEAKDYEEAKSYFPKLQSVTQAINTLVDDLLVYVRILNDDKVKTENIALEPLVNATLNLFMETLDGETMDIKTDYSGWQEVKFSRIYLQSVIQNLISNAIKYRDMGKKPSISIKTQIENGQKVLFFTDNGVGIDLKRHGTDIFKLYKRLHRNLSGKGMGLFLVKTQLESLGASIAVSSELGQGTTFKITFDNYE</sequence>
<evidence type="ECO:0000256" key="9">
    <source>
        <dbReference type="ARBA" id="ARBA00022989"/>
    </source>
</evidence>
<feature type="coiled-coil region" evidence="10">
    <location>
        <begin position="336"/>
        <end position="367"/>
    </location>
</feature>
<dbReference type="PRINTS" id="PR00344">
    <property type="entry name" value="BCTRLSENSOR"/>
</dbReference>
<dbReference type="Gene3D" id="3.30.450.20">
    <property type="entry name" value="PAS domain"/>
    <property type="match status" value="2"/>
</dbReference>
<dbReference type="GO" id="GO:0005886">
    <property type="term" value="C:plasma membrane"/>
    <property type="evidence" value="ECO:0007669"/>
    <property type="project" value="UniProtKB-SubCell"/>
</dbReference>
<dbReference type="PROSITE" id="PS50109">
    <property type="entry name" value="HIS_KIN"/>
    <property type="match status" value="1"/>
</dbReference>
<evidence type="ECO:0000256" key="10">
    <source>
        <dbReference type="SAM" id="Coils"/>
    </source>
</evidence>
<evidence type="ECO:0000256" key="5">
    <source>
        <dbReference type="ARBA" id="ARBA00022553"/>
    </source>
</evidence>
<evidence type="ECO:0000256" key="8">
    <source>
        <dbReference type="ARBA" id="ARBA00022777"/>
    </source>
</evidence>
<dbReference type="PANTHER" id="PTHR43304:SF1">
    <property type="entry name" value="PAC DOMAIN-CONTAINING PROTEIN"/>
    <property type="match status" value="1"/>
</dbReference>
<dbReference type="GO" id="GO:0000155">
    <property type="term" value="F:phosphorelay sensor kinase activity"/>
    <property type="evidence" value="ECO:0007669"/>
    <property type="project" value="InterPro"/>
</dbReference>
<keyword evidence="8 13" id="KW-0418">Kinase</keyword>
<keyword evidence="6" id="KW-0808">Transferase</keyword>
<dbReference type="InterPro" id="IPR003661">
    <property type="entry name" value="HisK_dim/P_dom"/>
</dbReference>
<dbReference type="Pfam" id="PF21623">
    <property type="entry name" value="HK_sensor_dom_bact"/>
    <property type="match status" value="1"/>
</dbReference>
<protein>
    <recommendedName>
        <fullName evidence="3">histidine kinase</fullName>
        <ecNumber evidence="3">2.7.13.3</ecNumber>
    </recommendedName>
</protein>
<evidence type="ECO:0000256" key="2">
    <source>
        <dbReference type="ARBA" id="ARBA00004651"/>
    </source>
</evidence>
<dbReference type="Pfam" id="PF02518">
    <property type="entry name" value="HATPase_c"/>
    <property type="match status" value="1"/>
</dbReference>